<dbReference type="EMBL" id="JBCLSH010000044">
    <property type="protein sequence ID" value="MEY8444388.1"/>
    <property type="molecule type" value="Genomic_DNA"/>
</dbReference>
<accession>A0ABV4D4C6</accession>
<evidence type="ECO:0000313" key="2">
    <source>
        <dbReference type="Proteomes" id="UP001565283"/>
    </source>
</evidence>
<organism evidence="1 2">
    <name type="scientific">Lactococcus ileimucosae</name>
    <dbReference type="NCBI Taxonomy" id="2941329"/>
    <lineage>
        <taxon>Bacteria</taxon>
        <taxon>Bacillati</taxon>
        <taxon>Bacillota</taxon>
        <taxon>Bacilli</taxon>
        <taxon>Lactobacillales</taxon>
        <taxon>Streptococcaceae</taxon>
        <taxon>Lactococcus</taxon>
    </lineage>
</organism>
<proteinExistence type="predicted"/>
<keyword evidence="2" id="KW-1185">Reference proteome</keyword>
<protein>
    <recommendedName>
        <fullName evidence="3">Phage protein</fullName>
    </recommendedName>
</protein>
<gene>
    <name evidence="1" type="ORF">AALA52_09125</name>
</gene>
<dbReference type="RefSeq" id="WP_369948787.1">
    <property type="nucleotide sequence ID" value="NZ_JBCLSH010000044.1"/>
</dbReference>
<evidence type="ECO:0008006" key="3">
    <source>
        <dbReference type="Google" id="ProtNLM"/>
    </source>
</evidence>
<comment type="caution">
    <text evidence="1">The sequence shown here is derived from an EMBL/GenBank/DDBJ whole genome shotgun (WGS) entry which is preliminary data.</text>
</comment>
<sequence>MIDNIREKNLENNVLVTMLLDEATSLYSTKGEARAYEVERLKDVFVTSLHMIAERVKDIDSLLDEHLEDELKKEEGTVK</sequence>
<reference evidence="1 2" key="1">
    <citation type="submission" date="2024-03" db="EMBL/GenBank/DDBJ databases">
        <title>Mouse gut bacterial collection (mGBC) of GemPharmatech.</title>
        <authorList>
            <person name="He Y."/>
            <person name="Dong L."/>
            <person name="Wu D."/>
            <person name="Gao X."/>
            <person name="Lin Z."/>
        </authorList>
    </citation>
    <scope>NUCLEOTIDE SEQUENCE [LARGE SCALE GENOMIC DNA]</scope>
    <source>
        <strain evidence="1 2">61-15</strain>
    </source>
</reference>
<evidence type="ECO:0000313" key="1">
    <source>
        <dbReference type="EMBL" id="MEY8444388.1"/>
    </source>
</evidence>
<dbReference type="Proteomes" id="UP001565283">
    <property type="component" value="Unassembled WGS sequence"/>
</dbReference>
<name>A0ABV4D4C6_9LACT</name>